<dbReference type="RefSeq" id="WP_219874047.1">
    <property type="nucleotide sequence ID" value="NZ_JAHZIJ010000016.1"/>
</dbReference>
<keyword evidence="7" id="KW-1185">Reference proteome</keyword>
<dbReference type="SUPFAM" id="SSF53822">
    <property type="entry name" value="Periplasmic binding protein-like I"/>
    <property type="match status" value="1"/>
</dbReference>
<dbReference type="PANTHER" id="PTHR30146">
    <property type="entry name" value="LACI-RELATED TRANSCRIPTIONAL REPRESSOR"/>
    <property type="match status" value="1"/>
</dbReference>
<proteinExistence type="predicted"/>
<reference evidence="6 7" key="1">
    <citation type="submission" date="2021-07" db="EMBL/GenBank/DDBJ databases">
        <title>Paenibacillus radiodurans sp. nov., isolated from the southeastern edge of Tengger Desert.</title>
        <authorList>
            <person name="Zhang G."/>
        </authorList>
    </citation>
    <scope>NUCLEOTIDE SEQUENCE [LARGE SCALE GENOMIC DNA]</scope>
    <source>
        <strain evidence="6 7">DT7-4</strain>
    </source>
</reference>
<name>A0ABS7DBC3_9BACL</name>
<feature type="domain" description="HTH lacI-type" evidence="4">
    <location>
        <begin position="4"/>
        <end position="58"/>
    </location>
</feature>
<evidence type="ECO:0000256" key="3">
    <source>
        <dbReference type="ARBA" id="ARBA00023163"/>
    </source>
</evidence>
<dbReference type="PROSITE" id="PS00356">
    <property type="entry name" value="HTH_LACI_1"/>
    <property type="match status" value="1"/>
</dbReference>
<dbReference type="InterPro" id="IPR010982">
    <property type="entry name" value="Lambda_DNA-bd_dom_sf"/>
</dbReference>
<dbReference type="CDD" id="cd06267">
    <property type="entry name" value="PBP1_LacI_sugar_binding-like"/>
    <property type="match status" value="1"/>
</dbReference>
<keyword evidence="2" id="KW-0238">DNA-binding</keyword>
<keyword evidence="1" id="KW-0805">Transcription regulation</keyword>
<dbReference type="SUPFAM" id="SSF47413">
    <property type="entry name" value="lambda repressor-like DNA-binding domains"/>
    <property type="match status" value="1"/>
</dbReference>
<dbReference type="PROSITE" id="PS50932">
    <property type="entry name" value="HTH_LACI_2"/>
    <property type="match status" value="1"/>
</dbReference>
<dbReference type="PANTHER" id="PTHR30146:SF24">
    <property type="entry name" value="XYLOSE OPERON REGULATORY PROTEIN"/>
    <property type="match status" value="1"/>
</dbReference>
<evidence type="ECO:0000259" key="4">
    <source>
        <dbReference type="PROSITE" id="PS50932"/>
    </source>
</evidence>
<dbReference type="CDD" id="cd01392">
    <property type="entry name" value="HTH_LacI"/>
    <property type="match status" value="1"/>
</dbReference>
<dbReference type="SMART" id="SM00354">
    <property type="entry name" value="HTH_LACI"/>
    <property type="match status" value="1"/>
</dbReference>
<dbReference type="Gene3D" id="1.10.260.40">
    <property type="entry name" value="lambda repressor-like DNA-binding domains"/>
    <property type="match status" value="1"/>
</dbReference>
<evidence type="ECO:0000313" key="7">
    <source>
        <dbReference type="Proteomes" id="UP000812277"/>
    </source>
</evidence>
<protein>
    <submittedName>
        <fullName evidence="6">LacI family transcriptional regulator</fullName>
    </submittedName>
</protein>
<sequence length="344" mass="38164">MGKVTIKDVAKKANVSVTTVSNVINNSGRTSPDTIRKVKQVIEELQFSPSASARNLRDKSSHLIAVVVPFLEKGRLQDNPFYWQLVLGIEEGARNHQFHVILLGVDEEENFSFVSERHLDGLIVVGTFEGTPILKQIQALDVPCVFMDSYMSEFNLYQVLLDDEMGGYLGTKHLIGLGHQRIALLSGKLQQNGVNYKRWLGYRRALEEAGLPYDPELVREEPVSTAGGYQASQYITDPRMNITAVFVFSDVGAMGLIKGLHELGVHVPRDISIVGFDDLFYTDYMIPSLTTVNQDVIERGNIAVRLLLDQIVGESRDDARKVVLPVSLKVRKSTGPAPNVQSAP</sequence>
<organism evidence="6 7">
    <name type="scientific">Paenibacillus oenotherae</name>
    <dbReference type="NCBI Taxonomy" id="1435645"/>
    <lineage>
        <taxon>Bacteria</taxon>
        <taxon>Bacillati</taxon>
        <taxon>Bacillota</taxon>
        <taxon>Bacilli</taxon>
        <taxon>Bacillales</taxon>
        <taxon>Paenibacillaceae</taxon>
        <taxon>Paenibacillus</taxon>
    </lineage>
</organism>
<dbReference type="InterPro" id="IPR046335">
    <property type="entry name" value="LacI/GalR-like_sensor"/>
</dbReference>
<dbReference type="Proteomes" id="UP000812277">
    <property type="component" value="Unassembled WGS sequence"/>
</dbReference>
<dbReference type="InterPro" id="IPR028082">
    <property type="entry name" value="Peripla_BP_I"/>
</dbReference>
<dbReference type="InterPro" id="IPR001387">
    <property type="entry name" value="Cro/C1-type_HTH"/>
</dbReference>
<evidence type="ECO:0000256" key="2">
    <source>
        <dbReference type="ARBA" id="ARBA00023125"/>
    </source>
</evidence>
<dbReference type="Gene3D" id="3.40.50.2300">
    <property type="match status" value="2"/>
</dbReference>
<gene>
    <name evidence="6" type="ORF">K0T92_18975</name>
</gene>
<dbReference type="PRINTS" id="PR00036">
    <property type="entry name" value="HTHLACI"/>
</dbReference>
<dbReference type="InterPro" id="IPR000843">
    <property type="entry name" value="HTH_LacI"/>
</dbReference>
<evidence type="ECO:0000256" key="1">
    <source>
        <dbReference type="ARBA" id="ARBA00023015"/>
    </source>
</evidence>
<evidence type="ECO:0000313" key="6">
    <source>
        <dbReference type="EMBL" id="MBW7476802.1"/>
    </source>
</evidence>
<keyword evidence="3" id="KW-0804">Transcription</keyword>
<dbReference type="PROSITE" id="PS50943">
    <property type="entry name" value="HTH_CROC1"/>
    <property type="match status" value="1"/>
</dbReference>
<dbReference type="Pfam" id="PF00356">
    <property type="entry name" value="LacI"/>
    <property type="match status" value="1"/>
</dbReference>
<evidence type="ECO:0000259" key="5">
    <source>
        <dbReference type="PROSITE" id="PS50943"/>
    </source>
</evidence>
<dbReference type="Pfam" id="PF13377">
    <property type="entry name" value="Peripla_BP_3"/>
    <property type="match status" value="1"/>
</dbReference>
<comment type="caution">
    <text evidence="6">The sequence shown here is derived from an EMBL/GenBank/DDBJ whole genome shotgun (WGS) entry which is preliminary data.</text>
</comment>
<accession>A0ABS7DBC3</accession>
<feature type="domain" description="HTH cro/C1-type" evidence="5">
    <location>
        <begin position="3"/>
        <end position="52"/>
    </location>
</feature>
<dbReference type="EMBL" id="JAHZIJ010000016">
    <property type="protein sequence ID" value="MBW7476802.1"/>
    <property type="molecule type" value="Genomic_DNA"/>
</dbReference>